<evidence type="ECO:0000256" key="1">
    <source>
        <dbReference type="ARBA" id="ARBA00004613"/>
    </source>
</evidence>
<keyword evidence="3" id="KW-0175">Coiled coil</keyword>
<dbReference type="NCBIfam" id="NF012209">
    <property type="entry name" value="LEPR-8K"/>
    <property type="match status" value="1"/>
</dbReference>
<gene>
    <name evidence="5" type="ORF">TP2_13715</name>
</gene>
<dbReference type="eggNOG" id="COG2931">
    <property type="taxonomic scope" value="Bacteria"/>
</dbReference>
<feature type="compositionally biased region" description="Low complexity" evidence="4">
    <location>
        <begin position="4531"/>
        <end position="4549"/>
    </location>
</feature>
<evidence type="ECO:0000256" key="2">
    <source>
        <dbReference type="ARBA" id="ARBA00022525"/>
    </source>
</evidence>
<dbReference type="InterPro" id="IPR050557">
    <property type="entry name" value="RTX_toxin/Mannuronan_C5-epim"/>
</dbReference>
<dbReference type="STRING" id="1353537.TP2_13715"/>
<dbReference type="InterPro" id="IPR018511">
    <property type="entry name" value="Hemolysin-typ_Ca-bd_CS"/>
</dbReference>
<feature type="region of interest" description="Disordered" evidence="4">
    <location>
        <begin position="4517"/>
        <end position="4586"/>
    </location>
</feature>
<comment type="subcellular location">
    <subcellularLocation>
        <location evidence="1">Secreted</location>
    </subcellularLocation>
</comment>
<keyword evidence="6" id="KW-1185">Reference proteome</keyword>
<dbReference type="Pfam" id="PF00353">
    <property type="entry name" value="HemolysinCabind"/>
    <property type="match status" value="21"/>
</dbReference>
<dbReference type="PROSITE" id="PS00018">
    <property type="entry name" value="EF_HAND_1"/>
    <property type="match status" value="1"/>
</dbReference>
<name>A0A074J0N1_9RHOB</name>
<dbReference type="EMBL" id="AUND01000040">
    <property type="protein sequence ID" value="KEO50941.1"/>
    <property type="molecule type" value="Genomic_DNA"/>
</dbReference>
<evidence type="ECO:0000256" key="3">
    <source>
        <dbReference type="SAM" id="Coils"/>
    </source>
</evidence>
<dbReference type="SUPFAM" id="SSF51120">
    <property type="entry name" value="beta-Roll"/>
    <property type="match status" value="8"/>
</dbReference>
<dbReference type="InterPro" id="IPR053786">
    <property type="entry name" value="LEPRxLL_CS"/>
</dbReference>
<organism evidence="5 6">
    <name type="scientific">Thioclava pacifica DSM 10166</name>
    <dbReference type="NCBI Taxonomy" id="1353537"/>
    <lineage>
        <taxon>Bacteria</taxon>
        <taxon>Pseudomonadati</taxon>
        <taxon>Pseudomonadota</taxon>
        <taxon>Alphaproteobacteria</taxon>
        <taxon>Rhodobacterales</taxon>
        <taxon>Paracoccaceae</taxon>
        <taxon>Thioclava</taxon>
    </lineage>
</organism>
<feature type="region of interest" description="Disordered" evidence="4">
    <location>
        <begin position="4275"/>
        <end position="4297"/>
    </location>
</feature>
<proteinExistence type="predicted"/>
<evidence type="ECO:0000256" key="4">
    <source>
        <dbReference type="SAM" id="MobiDB-lite"/>
    </source>
</evidence>
<feature type="coiled-coil region" evidence="3">
    <location>
        <begin position="1578"/>
        <end position="1612"/>
    </location>
</feature>
<dbReference type="Gene3D" id="2.150.10.10">
    <property type="entry name" value="Serralysin-like metalloprotease, C-terminal"/>
    <property type="match status" value="6"/>
</dbReference>
<feature type="region of interest" description="Disordered" evidence="4">
    <location>
        <begin position="2688"/>
        <end position="2719"/>
    </location>
</feature>
<protein>
    <submittedName>
        <fullName evidence="5">Uncharacterized protein</fullName>
    </submittedName>
</protein>
<evidence type="ECO:0000313" key="5">
    <source>
        <dbReference type="EMBL" id="KEO50941.1"/>
    </source>
</evidence>
<feature type="region of interest" description="Disordered" evidence="4">
    <location>
        <begin position="2510"/>
        <end position="2533"/>
    </location>
</feature>
<dbReference type="PANTHER" id="PTHR38340">
    <property type="entry name" value="S-LAYER PROTEIN"/>
    <property type="match status" value="1"/>
</dbReference>
<evidence type="ECO:0000313" key="6">
    <source>
        <dbReference type="Proteomes" id="UP000027432"/>
    </source>
</evidence>
<reference evidence="5 6" key="1">
    <citation type="submission" date="2013-07" db="EMBL/GenBank/DDBJ databases">
        <title>Thioclava pacifica DSM 10166 Genome Sequencing.</title>
        <authorList>
            <person name="Lai Q."/>
            <person name="Shao Z."/>
        </authorList>
    </citation>
    <scope>NUCLEOTIDE SEQUENCE [LARGE SCALE GENOMIC DNA]</scope>
    <source>
        <strain evidence="5 6">DSM 10166</strain>
    </source>
</reference>
<dbReference type="PROSITE" id="PS00330">
    <property type="entry name" value="HEMOLYSIN_CALCIUM"/>
    <property type="match status" value="7"/>
</dbReference>
<sequence length="4598" mass="477496">MGVNFGPHSTFRGHRPSRGKALGRARNALRNCTALTPSENDRRKRGALAFDSLEKRYLLSADISPYADALDDGLDRLELLIHDLESFEELAADIPVLDESLAEASALADTLQTELLDPLRAMIDSATGTFDDLNDDLNTIAGLASTLFEDGNEARFDIQFDTSVLSGGNSFDFGAAATQFGLAIDADFDFSVTLDFDFGFGVLLDTSLAPGDAAYIASGAELTLAGMADLEAAASGDVIKIGMLGDASLDATSDFDLKASVTAVLNENSPVNDGRITISELDGAGIALLSTAINNADTGLTASLKLDSAGAISGLTLDDAGVTITLDGNFFEDPSISISIDAPDLLDFTRVNASTLLSFIGDLGGKLESLAGAFDALAQIDFININVSDFSSFNAALRQVIDSLSVPGLLGGALTDLAELTSGGYSFDIKYVELAPTDETPTISTETINLDFDAISAAVDLASDKLEELVDQINTAIGGAVPIEAFVRDGFIGLRATSDYVTDIVLENVAAEITALLGFQNDLTALPLPTFSTIQEFATKLADLDIFDGTGANLTYDAATNSLKFDLDIGFDSAVFDRTLSFNKALDLGLLGELALAGSATVHVDAGMGFALGAGIDLSELTETFELAALNGGLGIRTNGTADPDLLFETRDGWTGSVDLDVVMTTIADLRTHIETETGGRVTLDPDIFGSGLVLTDTSVPNGADPVFSVAGGTGSKAVFDMGFGFGLVAASGSDTISGGLIVDRFFIDANSMASAEIGMSMENVNLYGALGFITVGVVDGGTTTPIGFKLDMQLNDVESADGLDRLYLTELGVTDGDGFAALDTVAFDGGITGELILPVVFEDGGAFGLDDANFDLTINFEVGSILPVVDTSGIENLVTALSNLGSADLLTLVRELSSVLFDKMDLLNADLPLIDGSIGDLVTLLQDAVDDVIGPVTDRINTLLAIEADRLLALLNPQDIDGVKQAAIDSGFFAGDLDALDAFNDFTALSTEAANQLLSSDVGELLLAALEELRAQVIDFGTSFDFFFSDTPSKLIAAFAAVRGAIANVREEFAGDTDFLDEFEATFGMALDSIEDAIPSTHTILKLVQNALGFELPDLDDTLEDIGAKLTDTLKQALVDASAASDTVGDLATMTIAELIGLASELLDDMGDAAQTEVDALQAKIAELIADVGSTIADLPGVQADQDMVQAVLDALDDLETFLTDESLEGSLAWIVDQLSTIAAEGEDIFELMALLPSLTDMIEAAIEKVETLAGDLLVDLADYLAAYAGDFTAGLTDEVNDVVDALTAQANALVDRVVEEFRASVLGLFGGGLIQFDYSDGMIKADLRIAPSVFDVDVSGVDFDFSFGSSLFNAGIEDSAFSFQLGGMFELGLALEIGDLNAEVFESNFNLLVSEESGFRLDAALAVDGVLVINAGGVGIRFENPTDPVLQLTNFDGTGPAYIDIGVSGAATDGYIALGDLGFSFDGQARLVADALGFYKNGTAIMYDSDNADADDGILTGTDAQVDFGFDVQIGMDTGEFVFDAAINPLTALELEAIAAGLLDFSNLLEAFELILDFLVDATDALAEAPLIGGPVDALNDALEGFRSLYESMKAELEALEEGAGDLVEQAQHILFDALEPILNAEAMKGNAGDLDAFTFEDILLSFDISDRELILEPLFFGFDITDTVPFDFGMDAFVIEVESEGGVTVNFLLNVAMGFGLSADRGAFLVLPDVNEDDVIDPILTGEFSVGLTPDSELNFRLFFLGVNATPWDDDPDNVATDVGLGRGVGLATELDVGLVDGGGVAVTTAGLDATDKGYKIDVADLGGYGLDVDFAIAVNIDLHLQGGADFGGGLSIADLPNVTTDLNIDWMWSAGDGALEAPGVQFYDLSLNMGEFVENALGPLIDFIDDFTAPLDPFLKFLGEPVPILSQLSELFGQGEVTVRDAIGLLGSGIDSVDTLIEVLDTIAAIKGFIDNLSEGTLISFGDFIISDPYAVAPGAVSAMTTGIDLTSASGRTQLNGLMLGEATDIGVSPGALQTAIDNDTDGSDQGGGLSGIFDQLHDVGLFFPFIEEPAQLFGLLFGQRVDFVVWDIPRLSAEFGISYKFGPILPPVPLFVTLGGGFEIFLDLSVGYDSRGLETGDFLDGFYFGDHAFDPVSKTFTDEDILELGLKVFFEATASLSVLVAEAGVTGGVEAQIGANWADDDGDGKFYLDEIGKKLNQGIFCIFDFEGALTAYLEAFVKLGFDTPFGFVTLFEDTFELLRVTLLDFSFSCPPLPPPELATVDGPDDTTARLNIGTFAEYRRSGADGNDDEKLEIFGDRVAAEGQDEISLWAYDGALQDAIDAGYFSDGKITHSEAVAALSAGYLNHNLDLNMDDDIDTDEIRAALDLDNATGSGGADRFALIIGFGEWEVFNNITVLYGDAAGGDDEILGDAASLKVALHVLGGAGEDELLGGMGNDILLGGADVDVVRGFGGNDSLAGDGAASADATNGLSVSNYVASAGTDGADNVFGGDGGDAIYGGGANDTLKGDGEDDSDSSGDGADWIYGNDGEDAITGHLGNDVIFGGRGADNIDAGAGDDVIRGDYDVAFGSALSTVKTASPNATIGETDLILGGLGADFIRGDGANDIIFGEEDGFELGELAFSGLGDTIYGDGGDDVIRGQFGNDQIFGGDDEDLLIGGAGADTIHGDDDADEIWGDRYPADSLPAAGESEQSSANDRIEGGDGADLIHGQEGDDLIIGGVSDTGEYGVGDADTGDVIYGEAGHDIILGDDGTITDATHYATNTTGTGGNDRIYAGNGDDQVAGGRGSDTLYGDPSGGTGEDILFGDEILRDGLSIIGTHNAALTDGADLILGFGGSDLIVGGGASDTGFGSAGDDLIVGDYAELLLKASGSTLFDRIAWVISLDPGMGAADRLFGETGQDIVIGGDGGDTVSGGSASDTNEDDILLGDHGLVVRDDGSAFANDIFSIFGNTGGADLIYGSGGADIIIGGTDDDTISGGSADDVIFGDAGLVLRDGDTPPDVTRVISTFAGIDVEGIPAAPAAFAGVELGLDAGDALASGDDDIDGGSGSDVALGGLGSDLLYGRTGDDVLLGDNGEVLYTGEGSGLAAIITVRTRGTNGGIDAILGEAGRDLALGGAEGDFIFGDLTATLPRLGGSFDLDVTFSAVGGAGEDALGGDFGTITVQDGAPVYMASTDPSEGGRDLIEGNEGDDIVIGGADSDALHGDAASVRIALIGANTGDDIVIGDSGLVNWLDGDVDPATVDLISTTAPGEGASDVIFGNNGEDILIGGAAGDRIYGDRSGDVDLSDLSVSNQLLFAGNGYDRILGDNGFVDFVITSDTVAGRADLGSDPILLAPGTILISSSDPTEGGDDLILGDGMSDLIFGGTGSDRIWGDYGGDFASDAYMGDDVILGDHGKAWQTVGAEGRTAPWVGDDYFAIFTGASDGGAGDVIFGEAGNDIAMGQQGDDVIFGGLGNDDLIGGHNTAGGSDDLDGLNPVQVAAILPTDLSDLDPTDLQEVNDILSGGEGQDVIAGDNAIIQREGISASDRFRELAGDTLYSMITDEVVTPVGTFEVDLGFTPNIGAAVQDPNALLPRNVFLLDFDASIEQAAANDPSAARPFGDDVIAGGAEDDVIYGQLGDDIVQGDGEIELVAADTVDPFTPGLGGDPSFVIMSGGSNVTIADAPVLPVTPANLKALRFSVGSSAADGDDYIEGNGGNDRIYGNLGQDDLIGGSSELAAKALFSSLTGEGLRPDGADLIYGGAGDAEWLARNADYADTSETIVDETNAHTADADLIVGDNANVFRLVGEAFTYAAGAGYGDGLTIRVAEMLDYAYSIDGSATNPDTGTVDWKTSFNDFGVGAGDLIYGESGDDVIFGMTGDDLIYGNAGDDDLYGQAGADVLLGGRGTDGLVGDDGLIATSRNGLTEGLIGLTTPNMQEIIRTPGNLQIEMIYPTGDLLKSMTAIAFDLDGVSFAIDGAVDPEMTSANDIIFGGWEDDFIHGGYGDDAVSGAEALPEYYAGGADVNAFLQAQQDTGMGAPAAAPAPFWFGFGLYNPGDILRFGAYDPEEFALYDEDDPRSRIMVTETVDGFEVTRDFLLNNDAADGVEDQTFTMELMTDGADKLFGDLGNDWIVGGTGRDHMFGGRGNDLLQMDDDLDTDGGDNRRPDSYQEYADIVYSGAGRDYIILNTGADRAIDWIGEYNSYIVPFSPFGAFQIARLLQPHTEQFVLDLARAAGADESTPDILRFAEQIAIDDKLDNPLDPDVYDERHGSPFNELGMVRQEDFDWGDQSGPPDDPQAGNDHGPRNIMRRELWEDTSGMSLSAQAKLADDDWYLVEQAFADAYGDADTIEVVGKLKLKADLQMLGELGGGDEVEYGSVEFTAKTDLEKFNKKSEANTYLLFDATDDGLMKYAGIDVASGKLVIGIVENGNWIELASLAYAMRSGTDYVLNLLLEESGLARLSVDGMKLSYTFDESVTDGGYGLASTGVQATIKDTKIVGSPIIEQGDEVTESFEATALATVEPVSAPLAEEDSTAIDWGDATLTDGSTGTSDTGDGTVSLESQMVTSDSGTTDPTTDGGTSSSDPATTDEELVVVEAWMPRDDFAA</sequence>
<dbReference type="RefSeq" id="WP_038079719.1">
    <property type="nucleotide sequence ID" value="NZ_AUND01000040.1"/>
</dbReference>
<dbReference type="PANTHER" id="PTHR38340:SF1">
    <property type="entry name" value="S-LAYER PROTEIN"/>
    <property type="match status" value="1"/>
</dbReference>
<dbReference type="GO" id="GO:0005576">
    <property type="term" value="C:extracellular region"/>
    <property type="evidence" value="ECO:0007669"/>
    <property type="project" value="UniProtKB-SubCell"/>
</dbReference>
<dbReference type="InterPro" id="IPR001343">
    <property type="entry name" value="Hemolysn_Ca-bd"/>
</dbReference>
<dbReference type="InterPro" id="IPR011049">
    <property type="entry name" value="Serralysin-like_metalloprot_C"/>
</dbReference>
<dbReference type="PRINTS" id="PR00313">
    <property type="entry name" value="CABNDNGRPT"/>
</dbReference>
<dbReference type="Proteomes" id="UP000027432">
    <property type="component" value="Unassembled WGS sequence"/>
</dbReference>
<keyword evidence="2" id="KW-0964">Secreted</keyword>
<dbReference type="eggNOG" id="COG1511">
    <property type="taxonomic scope" value="Bacteria"/>
</dbReference>
<accession>A0A074J0N1</accession>
<feature type="compositionally biased region" description="Low complexity" evidence="4">
    <location>
        <begin position="4558"/>
        <end position="4578"/>
    </location>
</feature>
<dbReference type="GO" id="GO:0005509">
    <property type="term" value="F:calcium ion binding"/>
    <property type="evidence" value="ECO:0007669"/>
    <property type="project" value="InterPro"/>
</dbReference>
<dbReference type="InterPro" id="IPR018247">
    <property type="entry name" value="EF_Hand_1_Ca_BS"/>
</dbReference>
<dbReference type="OrthoDB" id="9757622at2"/>
<comment type="caution">
    <text evidence="5">The sequence shown here is derived from an EMBL/GenBank/DDBJ whole genome shotgun (WGS) entry which is preliminary data.</text>
</comment>